<proteinExistence type="inferred from homology"/>
<keyword evidence="14" id="KW-0378">Hydrolase</keyword>
<evidence type="ECO:0000256" key="24">
    <source>
        <dbReference type="ARBA" id="ARBA00044770"/>
    </source>
</evidence>
<dbReference type="NCBIfam" id="TIGR02074">
    <property type="entry name" value="PBP_1a_fam"/>
    <property type="match status" value="1"/>
</dbReference>
<evidence type="ECO:0000256" key="7">
    <source>
        <dbReference type="ARBA" id="ARBA00018638"/>
    </source>
</evidence>
<evidence type="ECO:0000256" key="5">
    <source>
        <dbReference type="ARBA" id="ARBA00007739"/>
    </source>
</evidence>
<dbReference type="InterPro" id="IPR012338">
    <property type="entry name" value="Beta-lactam/transpept-like"/>
</dbReference>
<comment type="pathway">
    <text evidence="26">Glycan biosynthesis.</text>
</comment>
<evidence type="ECO:0000256" key="2">
    <source>
        <dbReference type="ARBA" id="ARBA00004401"/>
    </source>
</evidence>
<dbReference type="GO" id="GO:0005886">
    <property type="term" value="C:plasma membrane"/>
    <property type="evidence" value="ECO:0007669"/>
    <property type="project" value="UniProtKB-SubCell"/>
</dbReference>
<dbReference type="GO" id="GO:0009252">
    <property type="term" value="P:peptidoglycan biosynthetic process"/>
    <property type="evidence" value="ECO:0007669"/>
    <property type="project" value="UniProtKB-UniPathway"/>
</dbReference>
<evidence type="ECO:0000256" key="4">
    <source>
        <dbReference type="ARBA" id="ARBA00007090"/>
    </source>
</evidence>
<accession>A0A0H5SYW7</accession>
<evidence type="ECO:0000256" key="9">
    <source>
        <dbReference type="ARBA" id="ARBA00022645"/>
    </source>
</evidence>
<dbReference type="GO" id="GO:0009002">
    <property type="term" value="F:serine-type D-Ala-D-Ala carboxypeptidase activity"/>
    <property type="evidence" value="ECO:0007669"/>
    <property type="project" value="UniProtKB-EC"/>
</dbReference>
<dbReference type="EMBL" id="CVTD020000026">
    <property type="protein sequence ID" value="CRZ35578.1"/>
    <property type="molecule type" value="Genomic_DNA"/>
</dbReference>
<dbReference type="GO" id="GO:0030288">
    <property type="term" value="C:outer membrane-bounded periplasmic space"/>
    <property type="evidence" value="ECO:0007669"/>
    <property type="project" value="TreeGrafter"/>
</dbReference>
<dbReference type="PANTHER" id="PTHR32282:SF11">
    <property type="entry name" value="PENICILLIN-BINDING PROTEIN 1B"/>
    <property type="match status" value="1"/>
</dbReference>
<dbReference type="GO" id="GO:0008360">
    <property type="term" value="P:regulation of cell shape"/>
    <property type="evidence" value="ECO:0007669"/>
    <property type="project" value="UniProtKB-KW"/>
</dbReference>
<comment type="function">
    <text evidence="1">Cell wall formation. Synthesis of cross-linked peptidoglycan from the lipid intermediates. The enzyme has a penicillin-insensitive transglycosylase N-terminal domain (formation of linear glycan strands) and a penicillin-sensitive transpeptidase C-terminal domain (cross-linking of the peptide subunits).</text>
</comment>
<dbReference type="InterPro" id="IPR023346">
    <property type="entry name" value="Lysozyme-like_dom_sf"/>
</dbReference>
<dbReference type="GO" id="GO:0071555">
    <property type="term" value="P:cell wall organization"/>
    <property type="evidence" value="ECO:0007669"/>
    <property type="project" value="UniProtKB-KW"/>
</dbReference>
<evidence type="ECO:0000259" key="29">
    <source>
        <dbReference type="Pfam" id="PF00912"/>
    </source>
</evidence>
<feature type="transmembrane region" description="Helical" evidence="27">
    <location>
        <begin position="20"/>
        <end position="43"/>
    </location>
</feature>
<keyword evidence="21" id="KW-0511">Multifunctional enzyme</keyword>
<keyword evidence="9" id="KW-0121">Carboxypeptidase</keyword>
<evidence type="ECO:0000256" key="11">
    <source>
        <dbReference type="ARBA" id="ARBA00022676"/>
    </source>
</evidence>
<keyword evidence="11" id="KW-0328">Glycosyltransferase</keyword>
<name>A0A0H5SYW7_HERHM</name>
<keyword evidence="15" id="KW-0133">Cell shape</keyword>
<evidence type="ECO:0000256" key="12">
    <source>
        <dbReference type="ARBA" id="ARBA00022679"/>
    </source>
</evidence>
<dbReference type="GO" id="GO:0008658">
    <property type="term" value="F:penicillin binding"/>
    <property type="evidence" value="ECO:0007669"/>
    <property type="project" value="InterPro"/>
</dbReference>
<evidence type="ECO:0000256" key="6">
    <source>
        <dbReference type="ARBA" id="ARBA00012448"/>
    </source>
</evidence>
<keyword evidence="31" id="KW-1185">Reference proteome</keyword>
<dbReference type="RefSeq" id="WP_158245963.1">
    <property type="nucleotide sequence ID" value="NZ_CVTD020000026.1"/>
</dbReference>
<dbReference type="InterPro" id="IPR050396">
    <property type="entry name" value="Glycosyltr_51/Transpeptidase"/>
</dbReference>
<dbReference type="FunFam" id="1.10.3810.10:FF:000001">
    <property type="entry name" value="Penicillin-binding protein 1A"/>
    <property type="match status" value="1"/>
</dbReference>
<evidence type="ECO:0000256" key="22">
    <source>
        <dbReference type="ARBA" id="ARBA00023316"/>
    </source>
</evidence>
<dbReference type="PANTHER" id="PTHR32282">
    <property type="entry name" value="BINDING PROTEIN TRANSPEPTIDASE, PUTATIVE-RELATED"/>
    <property type="match status" value="1"/>
</dbReference>
<dbReference type="Gene3D" id="1.10.3810.10">
    <property type="entry name" value="Biosynthetic peptidoglycan transglycosylase-like"/>
    <property type="match status" value="1"/>
</dbReference>
<comment type="subcellular location">
    <subcellularLocation>
        <location evidence="2">Cell membrane</location>
        <topology evidence="2">Single-pass type II membrane protein</topology>
    </subcellularLocation>
</comment>
<dbReference type="InterPro" id="IPR036950">
    <property type="entry name" value="PBP_transglycosylase"/>
</dbReference>
<evidence type="ECO:0000256" key="26">
    <source>
        <dbReference type="ARBA" id="ARBA00060592"/>
    </source>
</evidence>
<feature type="domain" description="Penicillin-binding protein transpeptidase" evidence="28">
    <location>
        <begin position="381"/>
        <end position="628"/>
    </location>
</feature>
<dbReference type="SUPFAM" id="SSF56601">
    <property type="entry name" value="beta-lactamase/transpeptidase-like"/>
    <property type="match status" value="1"/>
</dbReference>
<sequence>MNKRKKAEINRLVKKIGQSIKLVFKLTVFLVLLAAIVGIFYFYNTYGKIIMKYQQEARSIVRSSSEDTFRSSQTSLVYYSDGELITALKGVKDVYYIEYQDIPPAVINAIILTEDKKFFDHQGIDYLANIRAAIALIKNKGEITQGASTITQQLARNVFLSHETTYERKLREIFIAQELEKVYSKDKIIEFYINNIYFSNGYYGILAAANGYFGKGVNQLSLSELIFLCAIPNNPSKYDPVENKQNTIERRNRILKQMYENGIINYTEYENAINEPIKLVKQEFDKKNYIETFAYHCAIRALMKEEGFEFRNSFDNEKDRKEYEEAYKDMYYLYQKKLYTGGYRIYTSIDQKKQELLQRAVDEALEKFQEKNEEGIYKMQGAAVCIDNDTGRVVAIVGGRTQEYAGYTFNRGYQAFRQPGSAIKPLIVYAPSFERGYTPDSIVVDGPIEGGPKNSDGYYAGEMKLQRAIEVSKNTVAWKLYEELTPKVGISYLLKMNFSRIEDNDYYMAAALGGFTVGVSPLEMAAGYAALANDGYYREPTCIVSITDAQGNELVKDETESIRIYDENAARMTTEALTGVLKNGTAKGYGLKNTVSAGKTGTTDEKKDGWFVGYTPYYTTSVWVGYDMPKPVSDLKGSSYPLYIWHSFMDRIHEPGMSRTFKTYDRNAVPEE</sequence>
<evidence type="ECO:0000259" key="28">
    <source>
        <dbReference type="Pfam" id="PF00905"/>
    </source>
</evidence>
<keyword evidence="18 27" id="KW-1133">Transmembrane helix</keyword>
<dbReference type="GO" id="GO:0008955">
    <property type="term" value="F:peptidoglycan glycosyltransferase activity"/>
    <property type="evidence" value="ECO:0007669"/>
    <property type="project" value="UniProtKB-EC"/>
</dbReference>
<comment type="similarity">
    <text evidence="4">In the C-terminal section; belongs to the transpeptidase family.</text>
</comment>
<keyword evidence="12" id="KW-0808">Transferase</keyword>
<dbReference type="UniPathway" id="UPA00219"/>
<dbReference type="EC" id="2.4.99.28" evidence="24"/>
<keyword evidence="20" id="KW-0046">Antibiotic resistance</keyword>
<dbReference type="Proteomes" id="UP000236497">
    <property type="component" value="Unassembled WGS sequence"/>
</dbReference>
<keyword evidence="19 27" id="KW-0472">Membrane</keyword>
<evidence type="ECO:0000256" key="8">
    <source>
        <dbReference type="ARBA" id="ARBA00022475"/>
    </source>
</evidence>
<gene>
    <name evidence="30" type="ORF">HHT355_2392</name>
</gene>
<keyword evidence="10" id="KW-0645">Protease</keyword>
<dbReference type="GO" id="GO:0006508">
    <property type="term" value="P:proteolysis"/>
    <property type="evidence" value="ECO:0007669"/>
    <property type="project" value="UniProtKB-KW"/>
</dbReference>
<evidence type="ECO:0000256" key="19">
    <source>
        <dbReference type="ARBA" id="ARBA00023136"/>
    </source>
</evidence>
<evidence type="ECO:0000256" key="20">
    <source>
        <dbReference type="ARBA" id="ARBA00023251"/>
    </source>
</evidence>
<evidence type="ECO:0000256" key="1">
    <source>
        <dbReference type="ARBA" id="ARBA00002624"/>
    </source>
</evidence>
<dbReference type="AlphaFoldDB" id="A0A0H5SYW7"/>
<comment type="pathway">
    <text evidence="3">Cell wall biogenesis; peptidoglycan biosynthesis.</text>
</comment>
<feature type="domain" description="Glycosyl transferase family 51" evidence="29">
    <location>
        <begin position="82"/>
        <end position="258"/>
    </location>
</feature>
<evidence type="ECO:0000256" key="16">
    <source>
        <dbReference type="ARBA" id="ARBA00022968"/>
    </source>
</evidence>
<comment type="catalytic activity">
    <reaction evidence="23">
        <text>Preferential cleavage: (Ac)2-L-Lys-D-Ala-|-D-Ala. Also transpeptidation of peptidyl-alanyl moieties that are N-acyl substituents of D-alanine.</text>
        <dbReference type="EC" id="3.4.16.4"/>
    </reaction>
</comment>
<keyword evidence="8" id="KW-1003">Cell membrane</keyword>
<evidence type="ECO:0000256" key="13">
    <source>
        <dbReference type="ARBA" id="ARBA00022692"/>
    </source>
</evidence>
<dbReference type="GO" id="GO:0046677">
    <property type="term" value="P:response to antibiotic"/>
    <property type="evidence" value="ECO:0007669"/>
    <property type="project" value="UniProtKB-KW"/>
</dbReference>
<dbReference type="Pfam" id="PF00912">
    <property type="entry name" value="Transgly"/>
    <property type="match status" value="1"/>
</dbReference>
<evidence type="ECO:0000256" key="3">
    <source>
        <dbReference type="ARBA" id="ARBA00004752"/>
    </source>
</evidence>
<keyword evidence="22" id="KW-0961">Cell wall biogenesis/degradation</keyword>
<evidence type="ECO:0000313" key="31">
    <source>
        <dbReference type="Proteomes" id="UP000236497"/>
    </source>
</evidence>
<organism evidence="30 31">
    <name type="scientific">Herbinix hemicellulosilytica</name>
    <dbReference type="NCBI Taxonomy" id="1564487"/>
    <lineage>
        <taxon>Bacteria</taxon>
        <taxon>Bacillati</taxon>
        <taxon>Bacillota</taxon>
        <taxon>Clostridia</taxon>
        <taxon>Lachnospirales</taxon>
        <taxon>Lachnospiraceae</taxon>
        <taxon>Herbinix</taxon>
    </lineage>
</organism>
<dbReference type="Gene3D" id="3.40.710.10">
    <property type="entry name" value="DD-peptidase/beta-lactamase superfamily"/>
    <property type="match status" value="1"/>
</dbReference>
<comment type="similarity">
    <text evidence="5">In the N-terminal section; belongs to the glycosyltransferase 51 family.</text>
</comment>
<comment type="catalytic activity">
    <reaction evidence="25">
        <text>[GlcNAc-(1-&gt;4)-Mur2Ac(oyl-L-Ala-gamma-D-Glu-L-Lys-D-Ala-D-Ala)](n)-di-trans,octa-cis-undecaprenyl diphosphate + beta-D-GlcNAc-(1-&gt;4)-Mur2Ac(oyl-L-Ala-gamma-D-Glu-L-Lys-D-Ala-D-Ala)-di-trans,octa-cis-undecaprenyl diphosphate = [GlcNAc-(1-&gt;4)-Mur2Ac(oyl-L-Ala-gamma-D-Glu-L-Lys-D-Ala-D-Ala)](n+1)-di-trans,octa-cis-undecaprenyl diphosphate + di-trans,octa-cis-undecaprenyl diphosphate + H(+)</text>
        <dbReference type="Rhea" id="RHEA:23708"/>
        <dbReference type="Rhea" id="RHEA-COMP:9602"/>
        <dbReference type="Rhea" id="RHEA-COMP:9603"/>
        <dbReference type="ChEBI" id="CHEBI:15378"/>
        <dbReference type="ChEBI" id="CHEBI:58405"/>
        <dbReference type="ChEBI" id="CHEBI:60033"/>
        <dbReference type="ChEBI" id="CHEBI:78435"/>
        <dbReference type="EC" id="2.4.99.28"/>
    </reaction>
</comment>
<evidence type="ECO:0000313" key="30">
    <source>
        <dbReference type="EMBL" id="CRZ35578.1"/>
    </source>
</evidence>
<evidence type="ECO:0000256" key="14">
    <source>
        <dbReference type="ARBA" id="ARBA00022801"/>
    </source>
</evidence>
<keyword evidence="16" id="KW-0735">Signal-anchor</keyword>
<evidence type="ECO:0000256" key="18">
    <source>
        <dbReference type="ARBA" id="ARBA00022989"/>
    </source>
</evidence>
<evidence type="ECO:0000256" key="27">
    <source>
        <dbReference type="SAM" id="Phobius"/>
    </source>
</evidence>
<evidence type="ECO:0000256" key="15">
    <source>
        <dbReference type="ARBA" id="ARBA00022960"/>
    </source>
</evidence>
<dbReference type="InterPro" id="IPR001264">
    <property type="entry name" value="Glyco_trans_51"/>
</dbReference>
<dbReference type="Pfam" id="PF00905">
    <property type="entry name" value="Transpeptidase"/>
    <property type="match status" value="1"/>
</dbReference>
<reference evidence="30 31" key="1">
    <citation type="submission" date="2015-06" db="EMBL/GenBank/DDBJ databases">
        <authorList>
            <person name="Wibberg Daniel"/>
        </authorList>
    </citation>
    <scope>NUCLEOTIDE SEQUENCE [LARGE SCALE GENOMIC DNA]</scope>
    <source>
        <strain evidence="30 31">T3/55T</strain>
    </source>
</reference>
<dbReference type="InterPro" id="IPR001460">
    <property type="entry name" value="PCN-bd_Tpept"/>
</dbReference>
<evidence type="ECO:0000256" key="21">
    <source>
        <dbReference type="ARBA" id="ARBA00023268"/>
    </source>
</evidence>
<evidence type="ECO:0000256" key="17">
    <source>
        <dbReference type="ARBA" id="ARBA00022984"/>
    </source>
</evidence>
<dbReference type="EC" id="3.4.16.4" evidence="6"/>
<evidence type="ECO:0000256" key="10">
    <source>
        <dbReference type="ARBA" id="ARBA00022670"/>
    </source>
</evidence>
<evidence type="ECO:0000256" key="23">
    <source>
        <dbReference type="ARBA" id="ARBA00034000"/>
    </source>
</evidence>
<protein>
    <recommendedName>
        <fullName evidence="7">Penicillin-binding protein 1A</fullName>
        <ecNumber evidence="24">2.4.99.28</ecNumber>
        <ecNumber evidence="6">3.4.16.4</ecNumber>
    </recommendedName>
</protein>
<keyword evidence="17" id="KW-0573">Peptidoglycan synthesis</keyword>
<dbReference type="SUPFAM" id="SSF53955">
    <property type="entry name" value="Lysozyme-like"/>
    <property type="match status" value="1"/>
</dbReference>
<evidence type="ECO:0000256" key="25">
    <source>
        <dbReference type="ARBA" id="ARBA00049902"/>
    </source>
</evidence>
<keyword evidence="13 27" id="KW-0812">Transmembrane</keyword>